<reference evidence="1" key="1">
    <citation type="submission" date="2023-08" db="EMBL/GenBank/DDBJ databases">
        <title>Black Yeasts Isolated from many extreme environments.</title>
        <authorList>
            <person name="Coleine C."/>
            <person name="Stajich J.E."/>
            <person name="Selbmann L."/>
        </authorList>
    </citation>
    <scope>NUCLEOTIDE SEQUENCE</scope>
    <source>
        <strain evidence="1">CCFEE 5401</strain>
    </source>
</reference>
<evidence type="ECO:0000313" key="2">
    <source>
        <dbReference type="Proteomes" id="UP001310890"/>
    </source>
</evidence>
<dbReference type="EMBL" id="JAVRRL010000092">
    <property type="protein sequence ID" value="KAK5108224.1"/>
    <property type="molecule type" value="Genomic_DNA"/>
</dbReference>
<sequence length="498" mass="56548">MSATQQTVAMPTFLHLPRHVRERIYRLHLTYDAPIDFAQHLQIVQVGSFQHGDEYLPSLLRLSKTLEQEAAPFYYKENQFCFMESQSVSNFVAGIPKRFRTLIRSLSVTWDEHTRSASYDFDAIRKLNGLQELDICVNEKAMVQKQLRARNLHQRFAWGSDNPTSQQCLIILRYPSMSTLLKIGPIATVRFLEKTRPSGSKSGGPMPGGVLETQVAPKLMGRGVTAKSVSKSTSTDKHFPFLSLSPEIRNEIYELVLCFDGQLKPSFRPPLSLSKLAIKKGVVPPNSVLELLCVNHQVHCEAMSIFYNRNSFEFEWTTHLHAFLASIGPGRQKHIRDLKLHYFDVKSGGIGQIDLTYPMLKKLTGLRKLHVIMHGDLARKVITRYWQPNFTFINKANPVNICGMKTLFELRGVTDICVSDTKLEEKMEIIRKASAYPDFQKCSLEWAYTKVSSALAHFNFALAAAQSGIVCAEILEDDQWHTKDSFPVIEGRQISPEL</sequence>
<proteinExistence type="predicted"/>
<gene>
    <name evidence="1" type="ORF">LTR62_008680</name>
</gene>
<comment type="caution">
    <text evidence="1">The sequence shown here is derived from an EMBL/GenBank/DDBJ whole genome shotgun (WGS) entry which is preliminary data.</text>
</comment>
<accession>A0AAN7YH18</accession>
<dbReference type="PANTHER" id="PTHR42085:SF8">
    <property type="entry name" value="F-BOX DOMAIN-CONTAINING PROTEIN"/>
    <property type="match status" value="1"/>
</dbReference>
<organism evidence="1 2">
    <name type="scientific">Meristemomyces frigidus</name>
    <dbReference type="NCBI Taxonomy" id="1508187"/>
    <lineage>
        <taxon>Eukaryota</taxon>
        <taxon>Fungi</taxon>
        <taxon>Dikarya</taxon>
        <taxon>Ascomycota</taxon>
        <taxon>Pezizomycotina</taxon>
        <taxon>Dothideomycetes</taxon>
        <taxon>Dothideomycetidae</taxon>
        <taxon>Mycosphaerellales</taxon>
        <taxon>Teratosphaeriaceae</taxon>
        <taxon>Meristemomyces</taxon>
    </lineage>
</organism>
<dbReference type="InterPro" id="IPR038883">
    <property type="entry name" value="AN11006-like"/>
</dbReference>
<name>A0AAN7YH18_9PEZI</name>
<dbReference type="PANTHER" id="PTHR42085">
    <property type="entry name" value="F-BOX DOMAIN-CONTAINING PROTEIN"/>
    <property type="match status" value="1"/>
</dbReference>
<dbReference type="AlphaFoldDB" id="A0AAN7YH18"/>
<protein>
    <submittedName>
        <fullName evidence="1">Uncharacterized protein</fullName>
    </submittedName>
</protein>
<evidence type="ECO:0000313" key="1">
    <source>
        <dbReference type="EMBL" id="KAK5108224.1"/>
    </source>
</evidence>
<dbReference type="Proteomes" id="UP001310890">
    <property type="component" value="Unassembled WGS sequence"/>
</dbReference>